<dbReference type="InterPro" id="IPR023811">
    <property type="entry name" value="CHP04076"/>
</dbReference>
<keyword evidence="2" id="KW-1185">Reference proteome</keyword>
<dbReference type="HOGENOM" id="CLU_2272839_0_0_9"/>
<protein>
    <recommendedName>
        <fullName evidence="3">TIGR04076 family protein</fullName>
    </recommendedName>
</protein>
<name>Q24UL3_DESHY</name>
<dbReference type="NCBIfam" id="TIGR04076">
    <property type="entry name" value="TIGR04076 family protein"/>
    <property type="match status" value="1"/>
</dbReference>
<dbReference type="STRING" id="138119.DSY2490"/>
<gene>
    <name evidence="1" type="ordered locus">DSY2490</name>
</gene>
<sequence>MHSIARRNQCLQEESKMKVEMKVKSIKGHCAAGYQVGERVIYSEPNITSCEGSPLCLYALSSFIPYLTALGRETEGKDWINQLRALQCPDPANTVVFSLQRN</sequence>
<proteinExistence type="predicted"/>
<evidence type="ECO:0000313" key="2">
    <source>
        <dbReference type="Proteomes" id="UP000001946"/>
    </source>
</evidence>
<evidence type="ECO:0000313" key="1">
    <source>
        <dbReference type="EMBL" id="BAE84279.1"/>
    </source>
</evidence>
<accession>Q24UL3</accession>
<reference evidence="1 2" key="1">
    <citation type="journal article" date="2006" name="J. Bacteriol.">
        <title>Complete genome sequence of the dehalorespiring bacterium Desulfitobacterium hafniense Y51 and comparison with Dehalococcoides ethenogenes 195.</title>
        <authorList>
            <person name="Nonaka H."/>
            <person name="Keresztes G."/>
            <person name="Shinoda Y."/>
            <person name="Ikenaga Y."/>
            <person name="Abe M."/>
            <person name="Naito K."/>
            <person name="Inatomi K."/>
            <person name="Furukawa K."/>
            <person name="Inui M."/>
            <person name="Yukawa H."/>
        </authorList>
    </citation>
    <scope>NUCLEOTIDE SEQUENCE [LARGE SCALE GENOMIC DNA]</scope>
    <source>
        <strain evidence="1 2">Y51</strain>
    </source>
</reference>
<dbReference type="Proteomes" id="UP000001946">
    <property type="component" value="Chromosome"/>
</dbReference>
<dbReference type="AlphaFoldDB" id="Q24UL3"/>
<dbReference type="KEGG" id="dsy:DSY2490"/>
<dbReference type="eggNOG" id="ENOG50334JD">
    <property type="taxonomic scope" value="Bacteria"/>
</dbReference>
<organism evidence="1 2">
    <name type="scientific">Desulfitobacterium hafniense (strain Y51)</name>
    <dbReference type="NCBI Taxonomy" id="138119"/>
    <lineage>
        <taxon>Bacteria</taxon>
        <taxon>Bacillati</taxon>
        <taxon>Bacillota</taxon>
        <taxon>Clostridia</taxon>
        <taxon>Eubacteriales</taxon>
        <taxon>Desulfitobacteriaceae</taxon>
        <taxon>Desulfitobacterium</taxon>
    </lineage>
</organism>
<evidence type="ECO:0008006" key="3">
    <source>
        <dbReference type="Google" id="ProtNLM"/>
    </source>
</evidence>
<dbReference type="EMBL" id="AP008230">
    <property type="protein sequence ID" value="BAE84279.1"/>
    <property type="molecule type" value="Genomic_DNA"/>
</dbReference>